<reference evidence="1" key="1">
    <citation type="submission" date="2019-10" db="EMBL/GenBank/DDBJ databases">
        <title>Conservation and host-specific expression of non-tandemly repeated heterogenous ribosome RNA gene in arbuscular mycorrhizal fungi.</title>
        <authorList>
            <person name="Maeda T."/>
            <person name="Kobayashi Y."/>
            <person name="Nakagawa T."/>
            <person name="Ezawa T."/>
            <person name="Yamaguchi K."/>
            <person name="Bino T."/>
            <person name="Nishimoto Y."/>
            <person name="Shigenobu S."/>
            <person name="Kawaguchi M."/>
        </authorList>
    </citation>
    <scope>NUCLEOTIDE SEQUENCE</scope>
    <source>
        <strain evidence="1">HR1</strain>
    </source>
</reference>
<protein>
    <submittedName>
        <fullName evidence="1">Uncharacterized protein</fullName>
    </submittedName>
</protein>
<evidence type="ECO:0000313" key="1">
    <source>
        <dbReference type="EMBL" id="GES74743.1"/>
    </source>
</evidence>
<dbReference type="AlphaFoldDB" id="A0A8H3KVI3"/>
<sequence length="171" mass="19409">MVDKKRGKRSPSINTRASRILFTKYIDSKKKALIKAGSLEQYLQHIQAYNNALCFGWDCHVFGPIIKKPLDELRIYEDETSSKTGNTFLMTIDENEDTNKLSYDPIGEDLSLNEQTAKVSLGNLSSPDPIQNLRQLYFHVASLNIPKSWGPVDISKLHYRIGTSDDSFIII</sequence>
<gene>
    <name evidence="1" type="ORF">RCL2_000221100</name>
</gene>
<dbReference type="Proteomes" id="UP000615446">
    <property type="component" value="Unassembled WGS sequence"/>
</dbReference>
<accession>A0A8H3KVI3</accession>
<evidence type="ECO:0000313" key="2">
    <source>
        <dbReference type="Proteomes" id="UP000615446"/>
    </source>
</evidence>
<name>A0A8H3KVI3_9GLOM</name>
<proteinExistence type="predicted"/>
<dbReference type="EMBL" id="BLAL01000012">
    <property type="protein sequence ID" value="GES74743.1"/>
    <property type="molecule type" value="Genomic_DNA"/>
</dbReference>
<comment type="caution">
    <text evidence="1">The sequence shown here is derived from an EMBL/GenBank/DDBJ whole genome shotgun (WGS) entry which is preliminary data.</text>
</comment>
<organism evidence="1 2">
    <name type="scientific">Rhizophagus clarus</name>
    <dbReference type="NCBI Taxonomy" id="94130"/>
    <lineage>
        <taxon>Eukaryota</taxon>
        <taxon>Fungi</taxon>
        <taxon>Fungi incertae sedis</taxon>
        <taxon>Mucoromycota</taxon>
        <taxon>Glomeromycotina</taxon>
        <taxon>Glomeromycetes</taxon>
        <taxon>Glomerales</taxon>
        <taxon>Glomeraceae</taxon>
        <taxon>Rhizophagus</taxon>
    </lineage>
</organism>
<dbReference type="OrthoDB" id="2445136at2759"/>